<dbReference type="FunFam" id="3.40.50.1970:FF:000003">
    <property type="entry name" value="Alcohol dehydrogenase, iron-containing"/>
    <property type="match status" value="1"/>
</dbReference>
<dbReference type="AlphaFoldDB" id="A0A8H9IH73"/>
<dbReference type="InterPro" id="IPR001670">
    <property type="entry name" value="ADH_Fe/GldA"/>
</dbReference>
<feature type="domain" description="Alcohol dehydrogenase iron-type/glycerol dehydrogenase GldA" evidence="4">
    <location>
        <begin position="10"/>
        <end position="183"/>
    </location>
</feature>
<dbReference type="InterPro" id="IPR056798">
    <property type="entry name" value="ADH_Fe_C"/>
</dbReference>
<dbReference type="GO" id="GO:0046872">
    <property type="term" value="F:metal ion binding"/>
    <property type="evidence" value="ECO:0007669"/>
    <property type="project" value="InterPro"/>
</dbReference>
<gene>
    <name evidence="6" type="ORF">GCM10010096_08500</name>
</gene>
<comment type="cofactor">
    <cofactor evidence="1">
        <name>Fe cation</name>
        <dbReference type="ChEBI" id="CHEBI:24875"/>
    </cofactor>
</comment>
<protein>
    <submittedName>
        <fullName evidence="6">Alcohol dehydrogenase</fullName>
    </submittedName>
</protein>
<dbReference type="Gene3D" id="1.20.1090.10">
    <property type="entry name" value="Dehydroquinate synthase-like - alpha domain"/>
    <property type="match status" value="1"/>
</dbReference>
<dbReference type="PANTHER" id="PTHR11496:SF102">
    <property type="entry name" value="ALCOHOL DEHYDROGENASE 4"/>
    <property type="match status" value="1"/>
</dbReference>
<evidence type="ECO:0000313" key="7">
    <source>
        <dbReference type="Proteomes" id="UP000608923"/>
    </source>
</evidence>
<dbReference type="Pfam" id="PF25137">
    <property type="entry name" value="ADH_Fe_C"/>
    <property type="match status" value="1"/>
</dbReference>
<dbReference type="SUPFAM" id="SSF56796">
    <property type="entry name" value="Dehydroquinate synthase-like"/>
    <property type="match status" value="1"/>
</dbReference>
<comment type="similarity">
    <text evidence="2">Belongs to the iron-containing alcohol dehydrogenase family.</text>
</comment>
<keyword evidence="7" id="KW-1185">Reference proteome</keyword>
<evidence type="ECO:0000259" key="5">
    <source>
        <dbReference type="Pfam" id="PF25137"/>
    </source>
</evidence>
<comment type="caution">
    <text evidence="6">The sequence shown here is derived from an EMBL/GenBank/DDBJ whole genome shotgun (WGS) entry which is preliminary data.</text>
</comment>
<accession>A0A8H9IH73</accession>
<dbReference type="EMBL" id="BMZN01000001">
    <property type="protein sequence ID" value="GHC40323.1"/>
    <property type="molecule type" value="Genomic_DNA"/>
</dbReference>
<evidence type="ECO:0000313" key="6">
    <source>
        <dbReference type="EMBL" id="GHC40323.1"/>
    </source>
</evidence>
<dbReference type="Proteomes" id="UP000608923">
    <property type="component" value="Unassembled WGS sequence"/>
</dbReference>
<evidence type="ECO:0000256" key="2">
    <source>
        <dbReference type="ARBA" id="ARBA00007358"/>
    </source>
</evidence>
<dbReference type="InterPro" id="IPR039697">
    <property type="entry name" value="Alcohol_dehydrogenase_Fe"/>
</dbReference>
<sequence length="416" mass="44530">MNKHVFFCPPPRTLMGRGCRHELPALIAHLGWRRGLLVTDRFFTIQTSWVQDHIAACRELGIEVVVFDGGEPDPSTTLCDQATVQIRAHLAGHPVDHVLALGGGSNIDLAKALCLTVPTGASVRAYSNVWPAHTQVLPLIALPTTSGTGSEATPGAILLDPDNATKIAVMGNTLRPAIAVIDPELSDSCPPRVTADAGIDALTHAIESFVTQDASDFDRAGSPDPGYSGRSSLTMMFARESIRLCGAFMLRAYRNGTDTEARDGMASASYYAALSYGTAGLNAVHGIAYALAGLTHQSHGTTNAVLLPYVLDELRETRARELLEVAQLLGMPPGHPDDTLLALPTYIRSLVEQLDIPSDLSQCGVQEHQLERLRTDALQVTRLAKAFPVADCARSYARIIQHAFEGTLAGAVNINN</sequence>
<evidence type="ECO:0000256" key="3">
    <source>
        <dbReference type="ARBA" id="ARBA00023002"/>
    </source>
</evidence>
<reference evidence="7" key="1">
    <citation type="journal article" date="2019" name="Int. J. Syst. Evol. Microbiol.">
        <title>The Global Catalogue of Microorganisms (GCM) 10K type strain sequencing project: providing services to taxonomists for standard genome sequencing and annotation.</title>
        <authorList>
            <consortium name="The Broad Institute Genomics Platform"/>
            <consortium name="The Broad Institute Genome Sequencing Center for Infectious Disease"/>
            <person name="Wu L."/>
            <person name="Ma J."/>
        </authorList>
    </citation>
    <scope>NUCLEOTIDE SEQUENCE [LARGE SCALE GENOMIC DNA]</scope>
    <source>
        <strain evidence="7">KCTC 42083</strain>
    </source>
</reference>
<feature type="domain" description="Fe-containing alcohol dehydrogenase-like C-terminal" evidence="5">
    <location>
        <begin position="233"/>
        <end position="379"/>
    </location>
</feature>
<keyword evidence="3" id="KW-0560">Oxidoreductase</keyword>
<proteinExistence type="inferred from homology"/>
<dbReference type="GO" id="GO:0004022">
    <property type="term" value="F:alcohol dehydrogenase (NAD+) activity"/>
    <property type="evidence" value="ECO:0007669"/>
    <property type="project" value="TreeGrafter"/>
</dbReference>
<dbReference type="RefSeq" id="WP_189391206.1">
    <property type="nucleotide sequence ID" value="NZ_BMZN01000001.1"/>
</dbReference>
<name>A0A8H9IH73_9BURK</name>
<organism evidence="6 7">
    <name type="scientific">Alcaligenes pakistanensis</name>
    <dbReference type="NCBI Taxonomy" id="1482717"/>
    <lineage>
        <taxon>Bacteria</taxon>
        <taxon>Pseudomonadati</taxon>
        <taxon>Pseudomonadota</taxon>
        <taxon>Betaproteobacteria</taxon>
        <taxon>Burkholderiales</taxon>
        <taxon>Alcaligenaceae</taxon>
        <taxon>Alcaligenes</taxon>
    </lineage>
</organism>
<evidence type="ECO:0000259" key="4">
    <source>
        <dbReference type="Pfam" id="PF00465"/>
    </source>
</evidence>
<dbReference type="PANTHER" id="PTHR11496">
    <property type="entry name" value="ALCOHOL DEHYDROGENASE"/>
    <property type="match status" value="1"/>
</dbReference>
<dbReference type="Gene3D" id="3.40.50.1970">
    <property type="match status" value="1"/>
</dbReference>
<evidence type="ECO:0000256" key="1">
    <source>
        <dbReference type="ARBA" id="ARBA00001962"/>
    </source>
</evidence>
<dbReference type="Pfam" id="PF00465">
    <property type="entry name" value="Fe-ADH"/>
    <property type="match status" value="1"/>
</dbReference>